<feature type="chain" id="PRO_5044371686" evidence="1">
    <location>
        <begin position="23"/>
        <end position="205"/>
    </location>
</feature>
<dbReference type="Proteomes" id="UP000198740">
    <property type="component" value="Unassembled WGS sequence"/>
</dbReference>
<dbReference type="AlphaFoldDB" id="A0A1H1IX99"/>
<name>A0A1H1IX99_9PSED</name>
<organism evidence="3 5">
    <name type="scientific">Pseudomonas grimontii</name>
    <dbReference type="NCBI Taxonomy" id="129847"/>
    <lineage>
        <taxon>Bacteria</taxon>
        <taxon>Pseudomonadati</taxon>
        <taxon>Pseudomonadota</taxon>
        <taxon>Gammaproteobacteria</taxon>
        <taxon>Pseudomonadales</taxon>
        <taxon>Pseudomonadaceae</taxon>
        <taxon>Pseudomonas</taxon>
    </lineage>
</organism>
<keyword evidence="1" id="KW-0732">Signal</keyword>
<dbReference type="Pfam" id="PF06551">
    <property type="entry name" value="DUF1120"/>
    <property type="match status" value="1"/>
</dbReference>
<comment type="caution">
    <text evidence="3">The sequence shown here is derived from an EMBL/GenBank/DDBJ whole genome shotgun (WGS) entry which is preliminary data.</text>
</comment>
<keyword evidence="4" id="KW-1185">Reference proteome</keyword>
<reference evidence="3 5" key="2">
    <citation type="submission" date="2019-06" db="EMBL/GenBank/DDBJ databases">
        <title>Pseudomonas bimorpha sp. nov. isolated from bovine raw milk and skim milk concentrate.</title>
        <authorList>
            <person name="Hofmann K."/>
            <person name="Huptas C."/>
            <person name="Doll E."/>
            <person name="Scherer S."/>
            <person name="Wenning M."/>
        </authorList>
    </citation>
    <scope>NUCLEOTIDE SEQUENCE [LARGE SCALE GENOMIC DNA]</scope>
    <source>
        <strain evidence="3 5">DSM 17515</strain>
    </source>
</reference>
<accession>A0A1H1IX99</accession>
<evidence type="ECO:0000313" key="5">
    <source>
        <dbReference type="Proteomes" id="UP000317267"/>
    </source>
</evidence>
<dbReference type="EMBL" id="FNKM01000002">
    <property type="protein sequence ID" value="SDR42345.1"/>
    <property type="molecule type" value="Genomic_DNA"/>
</dbReference>
<protein>
    <submittedName>
        <fullName evidence="3">DUF1120 domain-containing protein</fullName>
    </submittedName>
</protein>
<dbReference type="EMBL" id="VFES01000001">
    <property type="protein sequence ID" value="TWR70088.1"/>
    <property type="molecule type" value="Genomic_DNA"/>
</dbReference>
<gene>
    <name evidence="3" type="ORF">FIV39_01770</name>
    <name evidence="2" type="ORF">SAMN04490186_6387</name>
</gene>
<dbReference type="InterPro" id="IPR010546">
    <property type="entry name" value="DUF1120"/>
</dbReference>
<evidence type="ECO:0000313" key="4">
    <source>
        <dbReference type="Proteomes" id="UP000198740"/>
    </source>
</evidence>
<evidence type="ECO:0000313" key="3">
    <source>
        <dbReference type="EMBL" id="TWR70088.1"/>
    </source>
</evidence>
<dbReference type="RefSeq" id="WP_090409156.1">
    <property type="nucleotide sequence ID" value="NZ_FNKM01000002.1"/>
</dbReference>
<evidence type="ECO:0000313" key="2">
    <source>
        <dbReference type="EMBL" id="SDR42345.1"/>
    </source>
</evidence>
<sequence length="205" mass="21785">MSKSLTLLSTALLLNMFSPVQAASSIDLAVKGLITPSACAPTLSGAGVVDHGKISAKDLKPDNPTSLPKHFLRMNVSCEAPTLFGLRGIDNRASSGLTSNYGLGFVNGDKKLGWFYLYLNNPMMDGLPARSIVSYDNGSTWQPEDNLEPLALFAMSDLSDTNTPIAARELAVELEVASGIFATNGMDLSQEVPIDGSATIEVKYL</sequence>
<dbReference type="Proteomes" id="UP000317267">
    <property type="component" value="Unassembled WGS sequence"/>
</dbReference>
<proteinExistence type="predicted"/>
<feature type="signal peptide" evidence="1">
    <location>
        <begin position="1"/>
        <end position="22"/>
    </location>
</feature>
<evidence type="ECO:0000256" key="1">
    <source>
        <dbReference type="SAM" id="SignalP"/>
    </source>
</evidence>
<reference evidence="2 4" key="1">
    <citation type="submission" date="2016-10" db="EMBL/GenBank/DDBJ databases">
        <authorList>
            <person name="Varghese N."/>
            <person name="Submissions S."/>
        </authorList>
    </citation>
    <scope>NUCLEOTIDE SEQUENCE [LARGE SCALE GENOMIC DNA]</scope>
    <source>
        <strain evidence="2 4">BS2976</strain>
    </source>
</reference>
<dbReference type="OrthoDB" id="6602106at2"/>